<feature type="compositionally biased region" description="Acidic residues" evidence="11">
    <location>
        <begin position="237"/>
        <end position="255"/>
    </location>
</feature>
<sequence>MEASTEIGCDSVCKVEIENKCGDGALDMTKLDSGGDSVGSGEIVTYDRAIEFFQKGGKIVECDGLGAGNAEVEGVNKEEKIIKVNIVDFLAKLQINGVSQKPVNVRMEAGEVGENAKLEEQVKDNKFVELDAKLQKDNAELTDDEKESRTVLLDDLRNVSNPEDSEPQLAYEAIQQVTGATDDTVAKGDSESLTEKSESAESDENLQIVEEIVKIVDDNTECQNVVMDYGVLSAKDDEAESASEVEQQLETEGTDDLMLKDVPESLIEESESVEVIDDDKESQPVVADNVVNVSGPEDEEAESANEVEQQLEAEATNDPKVEDDSGSLSENNEFVGLDEKLQNLEDTVEITDDNKETQTVLMDDVQNLSSSEDDEVKSVSELEQKLETEANNDLLVNDDSESQIINSESVEFDSKLQEVKEIAEIIDDNKRSQDVVGENVQNALSKEDDEAQSVNEAEHSSETGSTDDEIVNESTVSQVSEISIDENQTEVQLNESVEIMEDCPATESVKSEHENEEVCLEKDRVSQVEEAQFVVKKSQDRPALIFPPSFACPEIKVQFGSYVAPIRDLPKLILPTTCVMPEVYIEFGSFSSHKKAPNKLPDVSVTETETEPECGSENSISEIVTNDLQEENGEMPTCLEVDEIDDVQRAEEVPEGSESNNSEIILNDLKEENAEMQACHKFDEMDDIQKAEEVPEDSVSEVVDAQTVKDEVLLENLLIEEHASEDEKFTEEINNAQLQLDEKTRCRDAISSEIQMQKEITRAQNEACNAANLEVKAAKGLVKSKGQEIDYFQRLIKKTNPVADIDSRICKLVHMKNHETSCLEDENQVIREIKQLKSIRKQLALNVGFQDETQQALYQKDQIQEHVKRLKKELKFLKDGISKAEVAAKLIRNKYEVELEKERGLRTQLKAANELRQGAYVRLINLKNNQHDKASDSVTIPDEENHSDDEFKEKVAQAELQAQKEAEKKEKARLKRLRQKERKRAGGDVAESKEIENTEENTQQLPQPDVLLKQPKRSIIPTHPAVAFATRSRNGLWKHSGKMVTAAVVVLSVISLGYTDYAKLVGSQ</sequence>
<proteinExistence type="inferred from homology"/>
<accession>A0A2U1NWN5</accession>
<dbReference type="GO" id="GO:0005886">
    <property type="term" value="C:plasma membrane"/>
    <property type="evidence" value="ECO:0007669"/>
    <property type="project" value="UniProtKB-SubCell"/>
</dbReference>
<feature type="compositionally biased region" description="Basic and acidic residues" evidence="11">
    <location>
        <begin position="184"/>
        <end position="199"/>
    </location>
</feature>
<keyword evidence="3" id="KW-1003">Cell membrane</keyword>
<feature type="region of interest" description="Disordered" evidence="11">
    <location>
        <begin position="180"/>
        <end position="202"/>
    </location>
</feature>
<protein>
    <submittedName>
        <fullName evidence="12">Uncharacterized protein</fullName>
    </submittedName>
</protein>
<evidence type="ECO:0000313" key="13">
    <source>
        <dbReference type="Proteomes" id="UP000245207"/>
    </source>
</evidence>
<feature type="compositionally biased region" description="Basic residues" evidence="11">
    <location>
        <begin position="971"/>
        <end position="983"/>
    </location>
</feature>
<evidence type="ECO:0000256" key="5">
    <source>
        <dbReference type="ARBA" id="ARBA00022824"/>
    </source>
</evidence>
<keyword evidence="13" id="KW-1185">Reference proteome</keyword>
<evidence type="ECO:0000256" key="7">
    <source>
        <dbReference type="ARBA" id="ARBA00023054"/>
    </source>
</evidence>
<evidence type="ECO:0000256" key="10">
    <source>
        <dbReference type="SAM" id="Coils"/>
    </source>
</evidence>
<evidence type="ECO:0000256" key="6">
    <source>
        <dbReference type="ARBA" id="ARBA00022989"/>
    </source>
</evidence>
<evidence type="ECO:0000313" key="12">
    <source>
        <dbReference type="EMBL" id="PWA77909.1"/>
    </source>
</evidence>
<feature type="region of interest" description="Disordered" evidence="11">
    <location>
        <begin position="427"/>
        <end position="487"/>
    </location>
</feature>
<dbReference type="PANTHER" id="PTHR32219:SF3">
    <property type="entry name" value="CALPONIN-LIKE DOMAIN PROTEIN"/>
    <property type="match status" value="1"/>
</dbReference>
<keyword evidence="6" id="KW-1133">Transmembrane helix</keyword>
<organism evidence="12 13">
    <name type="scientific">Artemisia annua</name>
    <name type="common">Sweet wormwood</name>
    <dbReference type="NCBI Taxonomy" id="35608"/>
    <lineage>
        <taxon>Eukaryota</taxon>
        <taxon>Viridiplantae</taxon>
        <taxon>Streptophyta</taxon>
        <taxon>Embryophyta</taxon>
        <taxon>Tracheophyta</taxon>
        <taxon>Spermatophyta</taxon>
        <taxon>Magnoliopsida</taxon>
        <taxon>eudicotyledons</taxon>
        <taxon>Gunneridae</taxon>
        <taxon>Pentapetalae</taxon>
        <taxon>asterids</taxon>
        <taxon>campanulids</taxon>
        <taxon>Asterales</taxon>
        <taxon>Asteraceae</taxon>
        <taxon>Asteroideae</taxon>
        <taxon>Anthemideae</taxon>
        <taxon>Artemisiinae</taxon>
        <taxon>Artemisia</taxon>
    </lineage>
</organism>
<evidence type="ECO:0000256" key="1">
    <source>
        <dbReference type="ARBA" id="ARBA00004162"/>
    </source>
</evidence>
<feature type="compositionally biased region" description="Acidic residues" evidence="11">
    <location>
        <begin position="296"/>
        <end position="311"/>
    </location>
</feature>
<feature type="region of interest" description="Disordered" evidence="11">
    <location>
        <begin position="236"/>
        <end position="256"/>
    </location>
</feature>
<feature type="region of interest" description="Disordered" evidence="11">
    <location>
        <begin position="961"/>
        <end position="1007"/>
    </location>
</feature>
<comment type="caution">
    <text evidence="12">The sequence shown here is derived from an EMBL/GenBank/DDBJ whole genome shotgun (WGS) entry which is preliminary data.</text>
</comment>
<feature type="region of interest" description="Disordered" evidence="11">
    <location>
        <begin position="291"/>
        <end position="340"/>
    </location>
</feature>
<comment type="similarity">
    <text evidence="9">Belongs to the plant Proton pump-interactor protein family.</text>
</comment>
<name>A0A2U1NWN5_ARTAN</name>
<reference evidence="12 13" key="1">
    <citation type="journal article" date="2018" name="Mol. Plant">
        <title>The genome of Artemisia annua provides insight into the evolution of Asteraceae family and artemisinin biosynthesis.</title>
        <authorList>
            <person name="Shen Q."/>
            <person name="Zhang L."/>
            <person name="Liao Z."/>
            <person name="Wang S."/>
            <person name="Yan T."/>
            <person name="Shi P."/>
            <person name="Liu M."/>
            <person name="Fu X."/>
            <person name="Pan Q."/>
            <person name="Wang Y."/>
            <person name="Lv Z."/>
            <person name="Lu X."/>
            <person name="Zhang F."/>
            <person name="Jiang W."/>
            <person name="Ma Y."/>
            <person name="Chen M."/>
            <person name="Hao X."/>
            <person name="Li L."/>
            <person name="Tang Y."/>
            <person name="Lv G."/>
            <person name="Zhou Y."/>
            <person name="Sun X."/>
            <person name="Brodelius P.E."/>
            <person name="Rose J.K.C."/>
            <person name="Tang K."/>
        </authorList>
    </citation>
    <scope>NUCLEOTIDE SEQUENCE [LARGE SCALE GENOMIC DNA]</scope>
    <source>
        <strain evidence="13">cv. Huhao1</strain>
        <tissue evidence="12">Leaf</tissue>
    </source>
</reference>
<evidence type="ECO:0000256" key="8">
    <source>
        <dbReference type="ARBA" id="ARBA00023136"/>
    </source>
</evidence>
<evidence type="ECO:0000256" key="2">
    <source>
        <dbReference type="ARBA" id="ARBA00004389"/>
    </source>
</evidence>
<dbReference type="InterPro" id="IPR055282">
    <property type="entry name" value="PPI1-4"/>
</dbReference>
<evidence type="ECO:0000256" key="4">
    <source>
        <dbReference type="ARBA" id="ARBA00022692"/>
    </source>
</evidence>
<keyword evidence="8" id="KW-0472">Membrane</keyword>
<feature type="compositionally biased region" description="Basic and acidic residues" evidence="11">
    <location>
        <begin position="984"/>
        <end position="996"/>
    </location>
</feature>
<keyword evidence="5" id="KW-0256">Endoplasmic reticulum</keyword>
<feature type="coiled-coil region" evidence="10">
    <location>
        <begin position="860"/>
        <end position="887"/>
    </location>
</feature>
<keyword evidence="4" id="KW-0812">Transmembrane</keyword>
<dbReference type="AlphaFoldDB" id="A0A2U1NWN5"/>
<comment type="subcellular location">
    <subcellularLocation>
        <location evidence="1">Cell membrane</location>
        <topology evidence="1">Single-pass membrane protein</topology>
    </subcellularLocation>
    <subcellularLocation>
        <location evidence="2">Endoplasmic reticulum membrane</location>
        <topology evidence="2">Single-pass membrane protein</topology>
    </subcellularLocation>
</comment>
<dbReference type="EMBL" id="PKPP01002060">
    <property type="protein sequence ID" value="PWA77909.1"/>
    <property type="molecule type" value="Genomic_DNA"/>
</dbReference>
<dbReference type="PANTHER" id="PTHR32219">
    <property type="entry name" value="RNA-BINDING PROTEIN YLMH-RELATED"/>
    <property type="match status" value="1"/>
</dbReference>
<keyword evidence="7 10" id="KW-0175">Coiled coil</keyword>
<feature type="compositionally biased region" description="Basic and acidic residues" evidence="11">
    <location>
        <begin position="961"/>
        <end position="970"/>
    </location>
</feature>
<dbReference type="GO" id="GO:0005789">
    <property type="term" value="C:endoplasmic reticulum membrane"/>
    <property type="evidence" value="ECO:0007669"/>
    <property type="project" value="UniProtKB-SubCell"/>
</dbReference>
<evidence type="ECO:0000256" key="3">
    <source>
        <dbReference type="ARBA" id="ARBA00022475"/>
    </source>
</evidence>
<gene>
    <name evidence="12" type="ORF">CTI12_AA212160</name>
</gene>
<dbReference type="Proteomes" id="UP000245207">
    <property type="component" value="Unassembled WGS sequence"/>
</dbReference>
<evidence type="ECO:0000256" key="9">
    <source>
        <dbReference type="ARBA" id="ARBA00038080"/>
    </source>
</evidence>
<dbReference type="OrthoDB" id="1703439at2759"/>
<feature type="compositionally biased region" description="Polar residues" evidence="11">
    <location>
        <begin position="472"/>
        <end position="482"/>
    </location>
</feature>
<evidence type="ECO:0000256" key="11">
    <source>
        <dbReference type="SAM" id="MobiDB-lite"/>
    </source>
</evidence>